<dbReference type="AlphaFoldDB" id="A0A2S1LAJ3"/>
<dbReference type="Proteomes" id="UP000244527">
    <property type="component" value="Chromosome"/>
</dbReference>
<evidence type="ECO:0000313" key="2">
    <source>
        <dbReference type="EMBL" id="AWG20576.1"/>
    </source>
</evidence>
<protein>
    <recommendedName>
        <fullName evidence="4">Outer membrane protein beta-barrel domain-containing protein</fullName>
    </recommendedName>
</protein>
<organism evidence="2 3">
    <name type="scientific">Flavobacterium faecale</name>
    <dbReference type="NCBI Taxonomy" id="1355330"/>
    <lineage>
        <taxon>Bacteria</taxon>
        <taxon>Pseudomonadati</taxon>
        <taxon>Bacteroidota</taxon>
        <taxon>Flavobacteriia</taxon>
        <taxon>Flavobacteriales</taxon>
        <taxon>Flavobacteriaceae</taxon>
        <taxon>Flavobacterium</taxon>
    </lineage>
</organism>
<gene>
    <name evidence="2" type="ORF">FFWV33_03020</name>
</gene>
<sequence>MKKIVFTVVMGLISSLIFAQDSGKFDLTASLHNQWYWRGYAVGPDPIIAAQASFRYKGLEVGTWNGYGLAGIWKDVDLYVSYTTKGGLSIALWDIYNYSDYSASPSYAGYGNHTQSNYFNYGTGTRHFFDLSVAYTLPNTNLNLFLSSIIAGRDRNADKSQRYSSYFKASYDFTVNENVTVTPYMSVGFALNSDNNGTFWQWTDKAVADAKSFGVNEIGINISKPVKITDTYSVKANAGVVASPLNHTMTGLLGVTLF</sequence>
<reference evidence="2 3" key="1">
    <citation type="submission" date="2017-04" db="EMBL/GenBank/DDBJ databases">
        <title>Compelte genome sequence of WV33.</title>
        <authorList>
            <person name="Lee P.C."/>
        </authorList>
    </citation>
    <scope>NUCLEOTIDE SEQUENCE [LARGE SCALE GENOMIC DNA]</scope>
    <source>
        <strain evidence="2 3">WV33</strain>
    </source>
</reference>
<keyword evidence="3" id="KW-1185">Reference proteome</keyword>
<evidence type="ECO:0000313" key="3">
    <source>
        <dbReference type="Proteomes" id="UP000244527"/>
    </source>
</evidence>
<dbReference type="EMBL" id="CP020918">
    <property type="protein sequence ID" value="AWG20576.1"/>
    <property type="molecule type" value="Genomic_DNA"/>
</dbReference>
<dbReference type="RefSeq" id="WP_108739535.1">
    <property type="nucleotide sequence ID" value="NZ_CP020918.1"/>
</dbReference>
<evidence type="ECO:0000256" key="1">
    <source>
        <dbReference type="SAM" id="SignalP"/>
    </source>
</evidence>
<accession>A0A2S1LAJ3</accession>
<proteinExistence type="predicted"/>
<dbReference type="OrthoDB" id="638356at2"/>
<feature type="signal peptide" evidence="1">
    <location>
        <begin position="1"/>
        <end position="19"/>
    </location>
</feature>
<dbReference type="KEGG" id="ffa:FFWV33_03020"/>
<evidence type="ECO:0008006" key="4">
    <source>
        <dbReference type="Google" id="ProtNLM"/>
    </source>
</evidence>
<feature type="chain" id="PRO_5015516197" description="Outer membrane protein beta-barrel domain-containing protein" evidence="1">
    <location>
        <begin position="20"/>
        <end position="258"/>
    </location>
</feature>
<name>A0A2S1LAJ3_9FLAO</name>
<keyword evidence="1" id="KW-0732">Signal</keyword>